<name>A0A0K2UP68_LEPSM</name>
<proteinExistence type="predicted"/>
<sequence length="52" mass="5740">MPTTPKRITVGNKSQHLDVTTQAWCKENLPDFCPTSFLPPSSADCSQLDYGI</sequence>
<protein>
    <submittedName>
        <fullName evidence="1">Putative LOC100213573 [Hydra vulgaris]</fullName>
    </submittedName>
</protein>
<dbReference type="EMBL" id="HACA01022703">
    <property type="protein sequence ID" value="CDW40064.1"/>
    <property type="molecule type" value="Transcribed_RNA"/>
</dbReference>
<dbReference type="AlphaFoldDB" id="A0A0K2UP68"/>
<reference evidence="1" key="1">
    <citation type="submission" date="2014-05" db="EMBL/GenBank/DDBJ databases">
        <authorList>
            <person name="Chronopoulou M."/>
        </authorList>
    </citation>
    <scope>NUCLEOTIDE SEQUENCE</scope>
    <source>
        <tissue evidence="1">Whole organism</tissue>
    </source>
</reference>
<organism evidence="1">
    <name type="scientific">Lepeophtheirus salmonis</name>
    <name type="common">Salmon louse</name>
    <name type="synonym">Caligus salmonis</name>
    <dbReference type="NCBI Taxonomy" id="72036"/>
    <lineage>
        <taxon>Eukaryota</taxon>
        <taxon>Metazoa</taxon>
        <taxon>Ecdysozoa</taxon>
        <taxon>Arthropoda</taxon>
        <taxon>Crustacea</taxon>
        <taxon>Multicrustacea</taxon>
        <taxon>Hexanauplia</taxon>
        <taxon>Copepoda</taxon>
        <taxon>Siphonostomatoida</taxon>
        <taxon>Caligidae</taxon>
        <taxon>Lepeophtheirus</taxon>
    </lineage>
</organism>
<accession>A0A0K2UP68</accession>
<evidence type="ECO:0000313" key="1">
    <source>
        <dbReference type="EMBL" id="CDW40064.1"/>
    </source>
</evidence>